<dbReference type="AlphaFoldDB" id="A0A9W8ICH4"/>
<proteinExistence type="predicted"/>
<evidence type="ECO:0000313" key="1">
    <source>
        <dbReference type="EMBL" id="KAJ2851542.1"/>
    </source>
</evidence>
<gene>
    <name evidence="1" type="ORF">IWW36_001026</name>
</gene>
<comment type="caution">
    <text evidence="1">The sequence shown here is derived from an EMBL/GenBank/DDBJ whole genome shotgun (WGS) entry which is preliminary data.</text>
</comment>
<organism evidence="1 2">
    <name type="scientific">Coemansia brasiliensis</name>
    <dbReference type="NCBI Taxonomy" id="2650707"/>
    <lineage>
        <taxon>Eukaryota</taxon>
        <taxon>Fungi</taxon>
        <taxon>Fungi incertae sedis</taxon>
        <taxon>Zoopagomycota</taxon>
        <taxon>Kickxellomycotina</taxon>
        <taxon>Kickxellomycetes</taxon>
        <taxon>Kickxellales</taxon>
        <taxon>Kickxellaceae</taxon>
        <taxon>Coemansia</taxon>
    </lineage>
</organism>
<evidence type="ECO:0000313" key="2">
    <source>
        <dbReference type="Proteomes" id="UP001139887"/>
    </source>
</evidence>
<protein>
    <submittedName>
        <fullName evidence="1">Uncharacterized protein</fullName>
    </submittedName>
</protein>
<dbReference type="Proteomes" id="UP001139887">
    <property type="component" value="Unassembled WGS sequence"/>
</dbReference>
<accession>A0A9W8ICH4</accession>
<dbReference type="EMBL" id="JANBUW010000011">
    <property type="protein sequence ID" value="KAJ2851542.1"/>
    <property type="molecule type" value="Genomic_DNA"/>
</dbReference>
<reference evidence="1" key="1">
    <citation type="submission" date="2022-07" db="EMBL/GenBank/DDBJ databases">
        <title>Phylogenomic reconstructions and comparative analyses of Kickxellomycotina fungi.</title>
        <authorList>
            <person name="Reynolds N.K."/>
            <person name="Stajich J.E."/>
            <person name="Barry K."/>
            <person name="Grigoriev I.V."/>
            <person name="Crous P."/>
            <person name="Smith M.E."/>
        </authorList>
    </citation>
    <scope>NUCLEOTIDE SEQUENCE</scope>
    <source>
        <strain evidence="1">NRRL 1566</strain>
    </source>
</reference>
<sequence>MFELAMKIAIVIDILRRLLTKIPTSTTVIKLDLSINTVNDWHAKFCISMLKLMSSEAREECKMADNPGIVVEIAKSKFGNSQKTNSYKVQDEYLAFGRIKQTEQQGIFMVVVDDGIADTLIKYTK</sequence>
<keyword evidence="2" id="KW-1185">Reference proteome</keyword>
<name>A0A9W8ICH4_9FUNG</name>